<dbReference type="InterPro" id="IPR013384">
    <property type="entry name" value="Flagell_FlgL"/>
</dbReference>
<dbReference type="Gene3D" id="1.20.1330.10">
    <property type="entry name" value="f41 fragment of flagellin, N-terminal domain"/>
    <property type="match status" value="2"/>
</dbReference>
<gene>
    <name evidence="2" type="ORF">A3F83_06275</name>
</gene>
<keyword evidence="2" id="KW-0969">Cilium</keyword>
<sequence>MQTRITQNLLSTTVLANLNRNLADLLNTQTHLSSGKRIEKASDDPVGTSSALRLRTQMGETTQHLRNIDQSNTQLQSADTVFDDMSSLLMRAEDLAIAQANVTADLQTRTAVAQEVTALINQFVNLVNTRVGNRYIFAGFKTLDSPFVQSENGVNYVGDSGNIGVEIEGGTVLTSNIAGSILLPTVVDDLGGHADLAPYSEKSVPLGLRKLTEMNLGTGVDDGLIQITTRSGQVAKIDLRGAKTLDEVAFRINNAVDSNRNKLFVSVRVDEDLQSLVVQDTTSVSDRIPGQNLVVEELGNGRVARQLGILGRDPDESGVITGRDLAPIKLTTNLDDLHHGSGVEKSRIQLTDRAGNSAIVDIASAQTLTDVRELINQAGTNIRAEINTGGNGILITDGSSGSSLGTIRISEYGMNTHTAEDLGILTPEAGSTGNTFLGESLDPRLTLDTPLALLNRAQGFQLENITVENGPKKGTLNFSRASTVGDIVDILNNSGFDLVAKINDLGTGISVKSLVGGRTLKIGDGTGGFAATLLGIAGSRVQLVDPVTPLGTDSDLQPALSGDTRLNELNQGKGVKLGIIRLTDSTGNSININTSGVNTVQGVLNLINQYGSDGQGLVNIKATLSTDQKGISIIDTSIPNTLMQKVTPGGDITIQIGDIKVGDTLTANLLTTGSEAGAASDLHVVDRPVNDEISISGFIDSVNKETQRLSVRAQDGSLYSVISQQPVDNLFAGQTIEANGKFTPNADFEARTVALVAGPGQNEEQIIGQVESVDTANNKVTVVLGDGSRREINLITSRSLLKVEDIGASSTAHDLGISGTSVVGSDRIVGEALNPLISEHTALNLLNGGTFVPGKINISNGEKEAVIDLGNAQTIEDALTLINTSPVGVVASINSTGTGLTIRSRIDGATLMINKIALTNPDGSNRINPDGTTIFDETADNLGLTGSQDVLGNLMFLRTALLNNNQEDIQRTLANFSDGLNRILNQRTTVGARSNQLSTTQTRGQDSNLRNTETLSGIEDLDVVQAVSQLAAQENAFNAALGAAGRIILPSLLDYL</sequence>
<proteinExistence type="predicted"/>
<organism evidence="2 3">
    <name type="scientific">Candidatus Glassbacteria bacterium RIFCSPLOWO2_12_FULL_58_11</name>
    <dbReference type="NCBI Taxonomy" id="1817867"/>
    <lineage>
        <taxon>Bacteria</taxon>
        <taxon>Candidatus Glassiibacteriota</taxon>
    </lineage>
</organism>
<evidence type="ECO:0000259" key="1">
    <source>
        <dbReference type="Pfam" id="PF00669"/>
    </source>
</evidence>
<dbReference type="GO" id="GO:0005198">
    <property type="term" value="F:structural molecule activity"/>
    <property type="evidence" value="ECO:0007669"/>
    <property type="project" value="InterPro"/>
</dbReference>
<evidence type="ECO:0000313" key="2">
    <source>
        <dbReference type="EMBL" id="OGG06640.1"/>
    </source>
</evidence>
<keyword evidence="2" id="KW-0966">Cell projection</keyword>
<dbReference type="InterPro" id="IPR001029">
    <property type="entry name" value="Flagellin_N"/>
</dbReference>
<dbReference type="EMBL" id="MFIX01000014">
    <property type="protein sequence ID" value="OGG06640.1"/>
    <property type="molecule type" value="Genomic_DNA"/>
</dbReference>
<name>A0A1F5Z2G7_9BACT</name>
<dbReference type="GO" id="GO:0071973">
    <property type="term" value="P:bacterial-type flagellum-dependent cell motility"/>
    <property type="evidence" value="ECO:0007669"/>
    <property type="project" value="InterPro"/>
</dbReference>
<dbReference type="NCBIfam" id="TIGR02550">
    <property type="entry name" value="flagell_flgL"/>
    <property type="match status" value="1"/>
</dbReference>
<dbReference type="InterPro" id="IPR001492">
    <property type="entry name" value="Flagellin"/>
</dbReference>
<reference evidence="2 3" key="1">
    <citation type="journal article" date="2016" name="Nat. Commun.">
        <title>Thousands of microbial genomes shed light on interconnected biogeochemical processes in an aquifer system.</title>
        <authorList>
            <person name="Anantharaman K."/>
            <person name="Brown C.T."/>
            <person name="Hug L.A."/>
            <person name="Sharon I."/>
            <person name="Castelle C.J."/>
            <person name="Probst A.J."/>
            <person name="Thomas B.C."/>
            <person name="Singh A."/>
            <person name="Wilkins M.J."/>
            <person name="Karaoz U."/>
            <person name="Brodie E.L."/>
            <person name="Williams K.H."/>
            <person name="Hubbard S.S."/>
            <person name="Banfield J.F."/>
        </authorList>
    </citation>
    <scope>NUCLEOTIDE SEQUENCE [LARGE SCALE GENOMIC DNA]</scope>
</reference>
<dbReference type="PANTHER" id="PTHR42792">
    <property type="entry name" value="FLAGELLIN"/>
    <property type="match status" value="1"/>
</dbReference>
<dbReference type="Proteomes" id="UP000179129">
    <property type="component" value="Unassembled WGS sequence"/>
</dbReference>
<evidence type="ECO:0000313" key="3">
    <source>
        <dbReference type="Proteomes" id="UP000179129"/>
    </source>
</evidence>
<dbReference type="SUPFAM" id="SSF64518">
    <property type="entry name" value="Phase 1 flagellin"/>
    <property type="match status" value="1"/>
</dbReference>
<dbReference type="GO" id="GO:0009424">
    <property type="term" value="C:bacterial-type flagellum hook"/>
    <property type="evidence" value="ECO:0007669"/>
    <property type="project" value="InterPro"/>
</dbReference>
<keyword evidence="2" id="KW-0282">Flagellum</keyword>
<accession>A0A1F5Z2G7</accession>
<dbReference type="AlphaFoldDB" id="A0A1F5Z2G7"/>
<dbReference type="PANTHER" id="PTHR42792:SF1">
    <property type="entry name" value="FLAGELLAR HOOK-ASSOCIATED PROTEIN 3"/>
    <property type="match status" value="1"/>
</dbReference>
<protein>
    <submittedName>
        <fullName evidence="2">Flagellar hook-associated protein 3</fullName>
    </submittedName>
</protein>
<dbReference type="STRING" id="1817867.A3F83_06275"/>
<comment type="caution">
    <text evidence="2">The sequence shown here is derived from an EMBL/GenBank/DDBJ whole genome shotgun (WGS) entry which is preliminary data.</text>
</comment>
<feature type="domain" description="Flagellin N-terminal" evidence="1">
    <location>
        <begin position="5"/>
        <end position="142"/>
    </location>
</feature>
<dbReference type="Pfam" id="PF00669">
    <property type="entry name" value="Flagellin_N"/>
    <property type="match status" value="1"/>
</dbReference>